<sequence>MKPAPAGIHGRGAAPWRVSSAAAPPPRRADKGKAPASGAVRGAGAPMPQPPVRAWVRHPTPSPRRRLVAPSGKCMGRRRGHGARSTAGRSLPKRRPRAPFKQLILLRARDRHPFKFRGHMLVLYQFLSALTLQKKEWSSAQSQPIFAITE</sequence>
<gene>
    <name evidence="2" type="ORF">NDU88_005412</name>
</gene>
<dbReference type="EMBL" id="JANPWB010000007">
    <property type="protein sequence ID" value="KAJ1173582.1"/>
    <property type="molecule type" value="Genomic_DNA"/>
</dbReference>
<keyword evidence="3" id="KW-1185">Reference proteome</keyword>
<comment type="caution">
    <text evidence="2">The sequence shown here is derived from an EMBL/GenBank/DDBJ whole genome shotgun (WGS) entry which is preliminary data.</text>
</comment>
<name>A0AAV7TCJ3_PLEWA</name>
<accession>A0AAV7TCJ3</accession>
<proteinExistence type="predicted"/>
<dbReference type="Proteomes" id="UP001066276">
    <property type="component" value="Chromosome 4_1"/>
</dbReference>
<evidence type="ECO:0000313" key="2">
    <source>
        <dbReference type="EMBL" id="KAJ1173582.1"/>
    </source>
</evidence>
<evidence type="ECO:0000256" key="1">
    <source>
        <dbReference type="SAM" id="MobiDB-lite"/>
    </source>
</evidence>
<evidence type="ECO:0000313" key="3">
    <source>
        <dbReference type="Proteomes" id="UP001066276"/>
    </source>
</evidence>
<protein>
    <submittedName>
        <fullName evidence="2">Uncharacterized protein</fullName>
    </submittedName>
</protein>
<organism evidence="2 3">
    <name type="scientific">Pleurodeles waltl</name>
    <name type="common">Iberian ribbed newt</name>
    <dbReference type="NCBI Taxonomy" id="8319"/>
    <lineage>
        <taxon>Eukaryota</taxon>
        <taxon>Metazoa</taxon>
        <taxon>Chordata</taxon>
        <taxon>Craniata</taxon>
        <taxon>Vertebrata</taxon>
        <taxon>Euteleostomi</taxon>
        <taxon>Amphibia</taxon>
        <taxon>Batrachia</taxon>
        <taxon>Caudata</taxon>
        <taxon>Salamandroidea</taxon>
        <taxon>Salamandridae</taxon>
        <taxon>Pleurodelinae</taxon>
        <taxon>Pleurodeles</taxon>
    </lineage>
</organism>
<feature type="region of interest" description="Disordered" evidence="1">
    <location>
        <begin position="1"/>
        <end position="96"/>
    </location>
</feature>
<reference evidence="2" key="1">
    <citation type="journal article" date="2022" name="bioRxiv">
        <title>Sequencing and chromosome-scale assembly of the giantPleurodeles waltlgenome.</title>
        <authorList>
            <person name="Brown T."/>
            <person name="Elewa A."/>
            <person name="Iarovenko S."/>
            <person name="Subramanian E."/>
            <person name="Araus A.J."/>
            <person name="Petzold A."/>
            <person name="Susuki M."/>
            <person name="Suzuki K.-i.T."/>
            <person name="Hayashi T."/>
            <person name="Toyoda A."/>
            <person name="Oliveira C."/>
            <person name="Osipova E."/>
            <person name="Leigh N.D."/>
            <person name="Simon A."/>
            <person name="Yun M.H."/>
        </authorList>
    </citation>
    <scope>NUCLEOTIDE SEQUENCE</scope>
    <source>
        <strain evidence="2">20211129_DDA</strain>
        <tissue evidence="2">Liver</tissue>
    </source>
</reference>
<feature type="compositionally biased region" description="Low complexity" evidence="1">
    <location>
        <begin position="12"/>
        <end position="22"/>
    </location>
</feature>
<dbReference type="AlphaFoldDB" id="A0AAV7TCJ3"/>